<dbReference type="EMBL" id="CP012673">
    <property type="protein sequence ID" value="AUX48129.1"/>
    <property type="molecule type" value="Genomic_DNA"/>
</dbReference>
<dbReference type="AlphaFoldDB" id="A0A2L0F9K7"/>
<name>A0A2L0F9K7_SORCE</name>
<gene>
    <name evidence="1" type="ORF">SOCE26_096590</name>
</gene>
<sequence length="118" mass="12645">MGGRPLFTWHYVVSRWNPDDPEAYAFGASEVPWVEVPDIAEVEGAFDEGRDPYAAYADAVVGALEEDVSGGVVAARADFVATVRAWRGNSAALEIALRDRTGPPWLTCRAAAGSGCSW</sequence>
<accession>A0A2L0F9K7</accession>
<evidence type="ECO:0000313" key="1">
    <source>
        <dbReference type="EMBL" id="AUX48129.1"/>
    </source>
</evidence>
<reference evidence="1 2" key="1">
    <citation type="submission" date="2015-09" db="EMBL/GenBank/DDBJ databases">
        <title>Sorangium comparison.</title>
        <authorList>
            <person name="Zaburannyi N."/>
            <person name="Bunk B."/>
            <person name="Overmann J."/>
            <person name="Mueller R."/>
        </authorList>
    </citation>
    <scope>NUCLEOTIDE SEQUENCE [LARGE SCALE GENOMIC DNA]</scope>
    <source>
        <strain evidence="1 2">So ce26</strain>
    </source>
</reference>
<organism evidence="1 2">
    <name type="scientific">Sorangium cellulosum</name>
    <name type="common">Polyangium cellulosum</name>
    <dbReference type="NCBI Taxonomy" id="56"/>
    <lineage>
        <taxon>Bacteria</taxon>
        <taxon>Pseudomonadati</taxon>
        <taxon>Myxococcota</taxon>
        <taxon>Polyangia</taxon>
        <taxon>Polyangiales</taxon>
        <taxon>Polyangiaceae</taxon>
        <taxon>Sorangium</taxon>
    </lineage>
</organism>
<dbReference type="Proteomes" id="UP000238348">
    <property type="component" value="Chromosome"/>
</dbReference>
<protein>
    <submittedName>
        <fullName evidence="1">Uncharacterized protein</fullName>
    </submittedName>
</protein>
<evidence type="ECO:0000313" key="2">
    <source>
        <dbReference type="Proteomes" id="UP000238348"/>
    </source>
</evidence>
<proteinExistence type="predicted"/>